<evidence type="ECO:0000256" key="8">
    <source>
        <dbReference type="ARBA" id="ARBA00023315"/>
    </source>
</evidence>
<organism evidence="11 12">
    <name type="scientific">Lawsonia intracellularis (strain PHE/MN1-00)</name>
    <dbReference type="NCBI Taxonomy" id="363253"/>
    <lineage>
        <taxon>Bacteria</taxon>
        <taxon>Pseudomonadati</taxon>
        <taxon>Thermodesulfobacteriota</taxon>
        <taxon>Desulfovibrionia</taxon>
        <taxon>Desulfovibrionales</taxon>
        <taxon>Desulfovibrionaceae</taxon>
        <taxon>Lawsonia</taxon>
    </lineage>
</organism>
<dbReference type="GO" id="GO:0042121">
    <property type="term" value="P:alginic acid biosynthetic process"/>
    <property type="evidence" value="ECO:0007669"/>
    <property type="project" value="InterPro"/>
</dbReference>
<evidence type="ECO:0000256" key="7">
    <source>
        <dbReference type="ARBA" id="ARBA00023136"/>
    </source>
</evidence>
<evidence type="ECO:0000256" key="4">
    <source>
        <dbReference type="ARBA" id="ARBA00022679"/>
    </source>
</evidence>
<sequence>MLWCNTFLLIASIIFYAWGEPKFVIWLIVSMIFNFHMALLIAPTNSRSMRIFGLSTGLILNLLLLGYFKYLTFFMESGFALLEIFFEPSINSSQLKTIALPLGISFYTFQAMSYLIDVYRNEVPVSRNIINFGCYLTMFPQLVAGPIVRYISIQKELEHRELSPQRISSGIGRFIIGLSKKLLIADTLGRVSEQAFAIPTDHLSPLAAWAGIICYTLQIYYDFSGYSDMAIGLGHIFGFTFPENFNYPYISKSIKEFWRRWHITLSTWFRDYLYIPLGGNRHGLGRTVINLLIVFTLCGLWHGSNWVFIVWGLYHGCFLVFERFFPKFPSIFPTFLQHVYAVLVVTLGWIFFKATSLTHAKEYFYALISGNPPGIQANHVWLQLFSTDVYLALIIGILGSIPIFPFLKNKWEHLLIKQKTSIAISLEGLRFFMLFLLFFLCIMPLFGSTYNPFIYFRF</sequence>
<feature type="transmembrane region" description="Helical" evidence="10">
    <location>
        <begin position="389"/>
        <end position="407"/>
    </location>
</feature>
<keyword evidence="3 9" id="KW-1003">Cell membrane</keyword>
<evidence type="ECO:0000313" key="11">
    <source>
        <dbReference type="EMBL" id="CAJ53982.1"/>
    </source>
</evidence>
<keyword evidence="5 10" id="KW-0812">Transmembrane</keyword>
<accession>Q1MNV1</accession>
<feature type="transmembrane region" description="Helical" evidence="10">
    <location>
        <begin position="98"/>
        <end position="119"/>
    </location>
</feature>
<feature type="transmembrane region" description="Helical" evidence="10">
    <location>
        <begin position="49"/>
        <end position="68"/>
    </location>
</feature>
<dbReference type="PIRSF" id="PIRSF016636">
    <property type="entry name" value="AlgI_DltB"/>
    <property type="match status" value="1"/>
</dbReference>
<evidence type="ECO:0000313" key="12">
    <source>
        <dbReference type="Proteomes" id="UP000002430"/>
    </source>
</evidence>
<comment type="similarity">
    <text evidence="2 9">Belongs to the membrane-bound acyltransferase family.</text>
</comment>
<feature type="transmembrane region" description="Helical" evidence="10">
    <location>
        <begin position="283"/>
        <end position="302"/>
    </location>
</feature>
<feature type="transmembrane region" description="Helical" evidence="10">
    <location>
        <begin position="23"/>
        <end position="42"/>
    </location>
</feature>
<feature type="transmembrane region" description="Helical" evidence="10">
    <location>
        <begin position="428"/>
        <end position="447"/>
    </location>
</feature>
<evidence type="ECO:0000256" key="6">
    <source>
        <dbReference type="ARBA" id="ARBA00022989"/>
    </source>
</evidence>
<dbReference type="KEGG" id="lip:LIC030"/>
<dbReference type="InterPro" id="IPR024194">
    <property type="entry name" value="Ac/AlaTfrase_AlgI/DltB"/>
</dbReference>
<proteinExistence type="inferred from homology"/>
<dbReference type="Proteomes" id="UP000002430">
    <property type="component" value="Plasmid 3"/>
</dbReference>
<dbReference type="InterPro" id="IPR004299">
    <property type="entry name" value="MBOAT_fam"/>
</dbReference>
<feature type="transmembrane region" description="Helical" evidence="10">
    <location>
        <begin position="332"/>
        <end position="352"/>
    </location>
</feature>
<keyword evidence="8 9" id="KW-0012">Acyltransferase</keyword>
<dbReference type="PANTHER" id="PTHR13285">
    <property type="entry name" value="ACYLTRANSFERASE"/>
    <property type="match status" value="1"/>
</dbReference>
<keyword evidence="7 9" id="KW-0472">Membrane</keyword>
<keyword evidence="11" id="KW-0614">Plasmid</keyword>
<dbReference type="Pfam" id="PF03062">
    <property type="entry name" value="MBOAT"/>
    <property type="match status" value="1"/>
</dbReference>
<evidence type="ECO:0000256" key="9">
    <source>
        <dbReference type="PIRNR" id="PIRNR016636"/>
    </source>
</evidence>
<gene>
    <name evidence="11" type="ordered locus">LIC030</name>
</gene>
<evidence type="ECO:0000256" key="1">
    <source>
        <dbReference type="ARBA" id="ARBA00004651"/>
    </source>
</evidence>
<comment type="subcellular location">
    <subcellularLocation>
        <location evidence="1">Cell membrane</location>
        <topology evidence="1">Multi-pass membrane protein</topology>
    </subcellularLocation>
</comment>
<keyword evidence="12" id="KW-1185">Reference proteome</keyword>
<dbReference type="GO" id="GO:0016746">
    <property type="term" value="F:acyltransferase activity"/>
    <property type="evidence" value="ECO:0007669"/>
    <property type="project" value="UniProtKB-KW"/>
</dbReference>
<dbReference type="GO" id="GO:0005886">
    <property type="term" value="C:plasma membrane"/>
    <property type="evidence" value="ECO:0007669"/>
    <property type="project" value="UniProtKB-SubCell"/>
</dbReference>
<keyword evidence="6 10" id="KW-1133">Transmembrane helix</keyword>
<protein>
    <submittedName>
        <fullName evidence="11">Predicted membrane protein involved in D-alanine export</fullName>
    </submittedName>
</protein>
<name>Q1MNV1_LAWIP</name>
<reference evidence="11 12" key="1">
    <citation type="submission" date="2005-11" db="EMBL/GenBank/DDBJ databases">
        <title>The complete genome sequence of Lawsonia intracellularis: the causative agent of proliferative enteropathy.</title>
        <authorList>
            <person name="Kaur K."/>
            <person name="Zhang Q."/>
            <person name="Beckler D."/>
            <person name="Munir S."/>
            <person name="Li L."/>
            <person name="Kinsley K."/>
            <person name="Herron L."/>
            <person name="Peterson A."/>
            <person name="May B."/>
            <person name="Singh S."/>
            <person name="Gebhart C."/>
            <person name="Kapur V."/>
        </authorList>
    </citation>
    <scope>NUCLEOTIDE SEQUENCE [LARGE SCALE GENOMIC DNA]</scope>
    <source>
        <strain evidence="11 12">PHE/MN1-00</strain>
        <plasmid evidence="12">pLaw3</plasmid>
    </source>
</reference>
<dbReference type="InterPro" id="IPR028362">
    <property type="entry name" value="AlgI"/>
</dbReference>
<evidence type="ECO:0000256" key="2">
    <source>
        <dbReference type="ARBA" id="ARBA00010323"/>
    </source>
</evidence>
<keyword evidence="4 9" id="KW-0808">Transferase</keyword>
<evidence type="ECO:0000256" key="10">
    <source>
        <dbReference type="SAM" id="Phobius"/>
    </source>
</evidence>
<dbReference type="HOGENOM" id="CLU_025255_1_3_7"/>
<dbReference type="InterPro" id="IPR051085">
    <property type="entry name" value="MB_O-acyltransferase"/>
</dbReference>
<dbReference type="PIRSF" id="PIRSF500217">
    <property type="entry name" value="AlgI"/>
    <property type="match status" value="1"/>
</dbReference>
<geneLocation type="plasmid" evidence="12">
    <name>pLaw3</name>
</geneLocation>
<dbReference type="PANTHER" id="PTHR13285:SF23">
    <property type="entry name" value="TEICHOIC ACID D-ALANYLTRANSFERASE"/>
    <property type="match status" value="1"/>
</dbReference>
<dbReference type="AlphaFoldDB" id="Q1MNV1"/>
<dbReference type="EMBL" id="AM180255">
    <property type="protein sequence ID" value="CAJ53982.1"/>
    <property type="molecule type" value="Genomic_DNA"/>
</dbReference>
<evidence type="ECO:0000256" key="3">
    <source>
        <dbReference type="ARBA" id="ARBA00022475"/>
    </source>
</evidence>
<evidence type="ECO:0000256" key="5">
    <source>
        <dbReference type="ARBA" id="ARBA00022692"/>
    </source>
</evidence>